<dbReference type="Pfam" id="PF08316">
    <property type="entry name" value="Pal1"/>
    <property type="match status" value="1"/>
</dbReference>
<gene>
    <name evidence="2" type="ORF">OEA41_007311</name>
</gene>
<dbReference type="PANTHER" id="PTHR28307:SF2">
    <property type="entry name" value="PROTEIN PAL1"/>
    <property type="match status" value="1"/>
</dbReference>
<protein>
    <submittedName>
        <fullName evidence="2">Uncharacterized protein</fullName>
    </submittedName>
</protein>
<feature type="region of interest" description="Disordered" evidence="1">
    <location>
        <begin position="424"/>
        <end position="496"/>
    </location>
</feature>
<feature type="compositionally biased region" description="Basic residues" evidence="1">
    <location>
        <begin position="585"/>
        <end position="599"/>
    </location>
</feature>
<feature type="compositionally biased region" description="Basic and acidic residues" evidence="1">
    <location>
        <begin position="238"/>
        <end position="250"/>
    </location>
</feature>
<name>A0AAD9ZG43_9LECA</name>
<dbReference type="InterPro" id="IPR013226">
    <property type="entry name" value="Pal1"/>
</dbReference>
<feature type="compositionally biased region" description="Polar residues" evidence="1">
    <location>
        <begin position="482"/>
        <end position="496"/>
    </location>
</feature>
<organism evidence="2 3">
    <name type="scientific">Lepraria neglecta</name>
    <dbReference type="NCBI Taxonomy" id="209136"/>
    <lineage>
        <taxon>Eukaryota</taxon>
        <taxon>Fungi</taxon>
        <taxon>Dikarya</taxon>
        <taxon>Ascomycota</taxon>
        <taxon>Pezizomycotina</taxon>
        <taxon>Lecanoromycetes</taxon>
        <taxon>OSLEUM clade</taxon>
        <taxon>Lecanoromycetidae</taxon>
        <taxon>Lecanorales</taxon>
        <taxon>Lecanorineae</taxon>
        <taxon>Stereocaulaceae</taxon>
        <taxon>Lepraria</taxon>
    </lineage>
</organism>
<dbReference type="AlphaFoldDB" id="A0AAD9ZG43"/>
<feature type="region of interest" description="Disordered" evidence="1">
    <location>
        <begin position="511"/>
        <end position="599"/>
    </location>
</feature>
<keyword evidence="3" id="KW-1185">Reference proteome</keyword>
<reference evidence="2" key="1">
    <citation type="submission" date="2022-11" db="EMBL/GenBank/DDBJ databases">
        <title>Chromosomal genome sequence assembly and mating type (MAT) locus characterization of the leprose asexual lichenized fungus Lepraria neglecta (Nyl.) Erichsen.</title>
        <authorList>
            <person name="Allen J.L."/>
            <person name="Pfeffer B."/>
        </authorList>
    </citation>
    <scope>NUCLEOTIDE SEQUENCE</scope>
    <source>
        <strain evidence="2">Allen 5258</strain>
    </source>
</reference>
<evidence type="ECO:0000256" key="1">
    <source>
        <dbReference type="SAM" id="MobiDB-lite"/>
    </source>
</evidence>
<feature type="region of interest" description="Disordered" evidence="1">
    <location>
        <begin position="18"/>
        <end position="110"/>
    </location>
</feature>
<evidence type="ECO:0000313" key="3">
    <source>
        <dbReference type="Proteomes" id="UP001276659"/>
    </source>
</evidence>
<proteinExistence type="predicted"/>
<accession>A0AAD9ZG43</accession>
<dbReference type="EMBL" id="JASNWA010000004">
    <property type="protein sequence ID" value="KAK3175989.1"/>
    <property type="molecule type" value="Genomic_DNA"/>
</dbReference>
<dbReference type="Proteomes" id="UP001276659">
    <property type="component" value="Unassembled WGS sequence"/>
</dbReference>
<sequence length="599" mass="64742">MGRLKRSPAQSILRLPADADLAPDFERQISPGATANLPSNNPFRNRAASPVNSPITSTFNNIPHTAPERPTSRNPFLDQTDKKGSSTVQMRAASPDKGTSSMAGRISPTKPALTGHAVELFDNLAINDGPSTYTNGIPQGAPQGAPPPYANHPARSENMPPRPRNGLTHQPSRSQEDPNQRPRTGKPREPELDIFADPISPENGRPRPRPRRNSDSSINSRMMNPEDERRRRERHRREREVRHNRGDSRPRPGTSSRPKKPNKQLDIIDSLDVTSIYGTGLFHHDGPFDACNPHRNRKGSQRAPMQAFAKDSLNNSMGGSGPVNKDLNFAQFHGRGAEGFTDYSTSGVPNAPYAPKPLSEPFNYEPYAGSSVPTRNGNGMKVGIDRTSSFNPTARVDKIHGEESMGLGTTTHLEGAPAARTVIQRRESETDQVPGMGSGGGLGRKRSLAQKIRGISNANRGAPFAPSGRVTSPDGGYEKPGTPTSPGVVQSPGSMPKIKQSNPFFNDYDDSYETKGQRIQIAEQRNPTGSIGGGEEQVNARSRAMSSPKRAATGGILERRVTNDGTGHGQSESNGGGGGFLSRVKSLKGGKRSRPERRE</sequence>
<feature type="region of interest" description="Disordered" evidence="1">
    <location>
        <begin position="131"/>
        <end position="268"/>
    </location>
</feature>
<evidence type="ECO:0000313" key="2">
    <source>
        <dbReference type="EMBL" id="KAK3175989.1"/>
    </source>
</evidence>
<feature type="compositionally biased region" description="Polar residues" evidence="1">
    <location>
        <begin position="50"/>
        <end position="63"/>
    </location>
</feature>
<feature type="compositionally biased region" description="Polar residues" evidence="1">
    <location>
        <begin position="31"/>
        <end position="43"/>
    </location>
</feature>
<dbReference type="PANTHER" id="PTHR28307">
    <property type="entry name" value="PROTEIN PAL1"/>
    <property type="match status" value="1"/>
</dbReference>
<dbReference type="GO" id="GO:0005737">
    <property type="term" value="C:cytoplasm"/>
    <property type="evidence" value="ECO:0007669"/>
    <property type="project" value="TreeGrafter"/>
</dbReference>
<comment type="caution">
    <text evidence="2">The sequence shown here is derived from an EMBL/GenBank/DDBJ whole genome shotgun (WGS) entry which is preliminary data.</text>
</comment>
<feature type="compositionally biased region" description="Basic and acidic residues" evidence="1">
    <location>
        <begin position="174"/>
        <end position="191"/>
    </location>
</feature>